<evidence type="ECO:0000313" key="2">
    <source>
        <dbReference type="EMBL" id="DAE07592.1"/>
    </source>
</evidence>
<feature type="transmembrane region" description="Helical" evidence="1">
    <location>
        <begin position="6"/>
        <end position="24"/>
    </location>
</feature>
<reference evidence="2" key="1">
    <citation type="journal article" date="2021" name="Proc. Natl. Acad. Sci. U.S.A.">
        <title>A Catalog of Tens of Thousands of Viruses from Human Metagenomes Reveals Hidden Associations with Chronic Diseases.</title>
        <authorList>
            <person name="Tisza M.J."/>
            <person name="Buck C.B."/>
        </authorList>
    </citation>
    <scope>NUCLEOTIDE SEQUENCE</scope>
    <source>
        <strain evidence="2">CtnCN2</strain>
    </source>
</reference>
<feature type="transmembrane region" description="Helical" evidence="1">
    <location>
        <begin position="36"/>
        <end position="55"/>
    </location>
</feature>
<sequence>MTELNGIHTNLAAGVGFAFFAVLVGTRWSEIGLRDYIIIMVLALLSTAFAIERWFSDGTVVTCSLIGFGIGYLADDVYININATLPDVIKGIIGDGTEWLHNKVRQVLGLAPKDDEEDE</sequence>
<keyword evidence="1" id="KW-0812">Transmembrane</keyword>
<protein>
    <submittedName>
        <fullName evidence="2">Uncharacterized protein</fullName>
    </submittedName>
</protein>
<evidence type="ECO:0000256" key="1">
    <source>
        <dbReference type="SAM" id="Phobius"/>
    </source>
</evidence>
<keyword evidence="1" id="KW-1133">Transmembrane helix</keyword>
<proteinExistence type="predicted"/>
<dbReference type="EMBL" id="BK015452">
    <property type="protein sequence ID" value="DAE07592.1"/>
    <property type="molecule type" value="Genomic_DNA"/>
</dbReference>
<keyword evidence="1" id="KW-0472">Membrane</keyword>
<accession>A0A8S5PLG9</accession>
<organism evidence="2">
    <name type="scientific">Podoviridae sp. ctnCN2</name>
    <dbReference type="NCBI Taxonomy" id="2825274"/>
    <lineage>
        <taxon>Viruses</taxon>
        <taxon>Duplodnaviria</taxon>
        <taxon>Heunggongvirae</taxon>
        <taxon>Uroviricota</taxon>
        <taxon>Caudoviricetes</taxon>
    </lineage>
</organism>
<name>A0A8S5PLG9_9CAUD</name>